<dbReference type="InterPro" id="IPR016181">
    <property type="entry name" value="Acyl_CoA_acyltransferase"/>
</dbReference>
<dbReference type="AlphaFoldDB" id="A0A5J6SK35"/>
<name>A0A5J6SK35_9BACI</name>
<dbReference type="InterPro" id="IPR000182">
    <property type="entry name" value="GNAT_dom"/>
</dbReference>
<feature type="domain" description="N-acetyltransferase" evidence="3">
    <location>
        <begin position="1"/>
        <end position="148"/>
    </location>
</feature>
<dbReference type="RefSeq" id="WP_151698747.1">
    <property type="nucleotide sequence ID" value="NZ_CP031223.1"/>
</dbReference>
<dbReference type="Pfam" id="PF00583">
    <property type="entry name" value="Acetyltransf_1"/>
    <property type="match status" value="2"/>
</dbReference>
<dbReference type="KEGG" id="psyo:PB01_02675"/>
<keyword evidence="2" id="KW-0012">Acyltransferase</keyword>
<sequence>MNISIMTVSIPLDVETTEEINVLVKESFLRDKVNYTSLLSVDELSNYYLKGFCVLAYEDETDKLVGVLSAVDRIATLDFEWSAVVLPNARRKGIGEQLVKELAKNLKLRGAETELVLVPENSKNGQQLLKKLGYLHDFSEITMAANAEANESFNKLQITSYNMEESELIEVLVSAFGDTEEEAREMIVFNNETPKRKLMLAIVDKEVVGTVAIVDDSDKLWVTGLAVHKKSRGKGIGTSLLNWSKNEAHHLGKTAVYLDVETDNEKALSVYKKAGFKKTNHTDFYRKG</sequence>
<evidence type="ECO:0000313" key="5">
    <source>
        <dbReference type="Proteomes" id="UP000325517"/>
    </source>
</evidence>
<dbReference type="InterPro" id="IPR050832">
    <property type="entry name" value="Bact_Acetyltransf"/>
</dbReference>
<dbReference type="PANTHER" id="PTHR43877:SF2">
    <property type="entry name" value="AMINOALKYLPHOSPHONATE N-ACETYLTRANSFERASE-RELATED"/>
    <property type="match status" value="1"/>
</dbReference>
<evidence type="ECO:0000256" key="1">
    <source>
        <dbReference type="ARBA" id="ARBA00022679"/>
    </source>
</evidence>
<dbReference type="GO" id="GO:0016747">
    <property type="term" value="F:acyltransferase activity, transferring groups other than amino-acyl groups"/>
    <property type="evidence" value="ECO:0007669"/>
    <property type="project" value="InterPro"/>
</dbReference>
<organism evidence="4 5">
    <name type="scientific">Psychrobacillus glaciei</name>
    <dbReference type="NCBI Taxonomy" id="2283160"/>
    <lineage>
        <taxon>Bacteria</taxon>
        <taxon>Bacillati</taxon>
        <taxon>Bacillota</taxon>
        <taxon>Bacilli</taxon>
        <taxon>Bacillales</taxon>
        <taxon>Bacillaceae</taxon>
        <taxon>Psychrobacillus</taxon>
    </lineage>
</organism>
<evidence type="ECO:0000259" key="3">
    <source>
        <dbReference type="PROSITE" id="PS51186"/>
    </source>
</evidence>
<evidence type="ECO:0000313" key="4">
    <source>
        <dbReference type="EMBL" id="QFF97803.1"/>
    </source>
</evidence>
<dbReference type="EMBL" id="CP031223">
    <property type="protein sequence ID" value="QFF97803.1"/>
    <property type="molecule type" value="Genomic_DNA"/>
</dbReference>
<dbReference type="Proteomes" id="UP000325517">
    <property type="component" value="Chromosome"/>
</dbReference>
<keyword evidence="5" id="KW-1185">Reference proteome</keyword>
<proteinExistence type="predicted"/>
<dbReference type="Gene3D" id="3.40.630.30">
    <property type="match status" value="2"/>
</dbReference>
<reference evidence="4 5" key="1">
    <citation type="submission" date="2018-07" db="EMBL/GenBank/DDBJ databases">
        <title>Complete genome sequence of Psychrobacillus sp. PB01, isolated from iceberg, and comparative genome analysis of Psychrobacillus strains.</title>
        <authorList>
            <person name="Lee P.C."/>
        </authorList>
    </citation>
    <scope>NUCLEOTIDE SEQUENCE [LARGE SCALE GENOMIC DNA]</scope>
    <source>
        <strain evidence="4 5">PB01</strain>
    </source>
</reference>
<accession>A0A5J6SK35</accession>
<dbReference type="PANTHER" id="PTHR43877">
    <property type="entry name" value="AMINOALKYLPHOSPHONATE N-ACETYLTRANSFERASE-RELATED-RELATED"/>
    <property type="match status" value="1"/>
</dbReference>
<dbReference type="PROSITE" id="PS51186">
    <property type="entry name" value="GNAT"/>
    <property type="match status" value="2"/>
</dbReference>
<dbReference type="OrthoDB" id="7163760at2"/>
<keyword evidence="1 4" id="KW-0808">Transferase</keyword>
<gene>
    <name evidence="4" type="ORF">PB01_02675</name>
</gene>
<dbReference type="SUPFAM" id="SSF55729">
    <property type="entry name" value="Acyl-CoA N-acyltransferases (Nat)"/>
    <property type="match status" value="1"/>
</dbReference>
<feature type="domain" description="N-acetyltransferase" evidence="3">
    <location>
        <begin position="156"/>
        <end position="288"/>
    </location>
</feature>
<protein>
    <submittedName>
        <fullName evidence="4">GNAT family N-acetyltransferase</fullName>
    </submittedName>
</protein>
<dbReference type="CDD" id="cd04301">
    <property type="entry name" value="NAT_SF"/>
    <property type="match status" value="2"/>
</dbReference>
<evidence type="ECO:0000256" key="2">
    <source>
        <dbReference type="ARBA" id="ARBA00023315"/>
    </source>
</evidence>